<dbReference type="AlphaFoldDB" id="J9D5A0"/>
<feature type="transmembrane region" description="Helical" evidence="1">
    <location>
        <begin position="430"/>
        <end position="451"/>
    </location>
</feature>
<proteinExistence type="predicted"/>
<keyword evidence="1" id="KW-0472">Membrane</keyword>
<keyword evidence="1" id="KW-1133">Transmembrane helix</keyword>
<reference evidence="2" key="1">
    <citation type="journal article" date="2012" name="PLoS ONE">
        <title>Gene sets for utilization of primary and secondary nutrition supplies in the distal gut of endangered iberian lynx.</title>
        <authorList>
            <person name="Alcaide M."/>
            <person name="Messina E."/>
            <person name="Richter M."/>
            <person name="Bargiela R."/>
            <person name="Peplies J."/>
            <person name="Huws S.A."/>
            <person name="Newbold C.J."/>
            <person name="Golyshin P.N."/>
            <person name="Simon M.A."/>
            <person name="Lopez G."/>
            <person name="Yakimov M.M."/>
            <person name="Ferrer M."/>
        </authorList>
    </citation>
    <scope>NUCLEOTIDE SEQUENCE</scope>
</reference>
<comment type="caution">
    <text evidence="2">The sequence shown here is derived from an EMBL/GenBank/DDBJ whole genome shotgun (WGS) entry which is preliminary data.</text>
</comment>
<name>J9D5A0_9ZZZZ</name>
<accession>J9D5A0</accession>
<gene>
    <name evidence="2" type="ORF">EVA_03998</name>
</gene>
<sequence>MAELSVEHTIGGTIPRVRIFLCTQTLITETITDTHIEDGVQVRRVVNLPNVLQLQLWLMVFVAGRSLAHTILAKTVSWVIAILMTRLHVLLYVLPTLDSQTIVARTLVVPLRSTKSCEREQVLGTKLLGYTGKIVISFKFCTLDITITPSFTTQKGKTPVTSHLTGTYRKQNLVVTIVTDTIAGKTTALRICCLGNDIDRTTDRRSRHFGSTQTTLGLNTAGHIGQTCPVAPINTTPLHIVHRNAIDQHRIVFRLETTDVDFGITETTTVTTDINTRSRLQNLGEVGRTHTFFNIRLRNGRQSNRCFACNRTGGHHSVLQFHSIHFEQDIAQMNALSLFSHRVTEGLVTQIAKSKYTTGLSHLQGEATVIVGLHHFLTTTDADGSTYQRFTRLSVDHVSGYDNLCHSGIYSQKSKHCEQKERDHLFSHNLILFVILLITKAKLTITFVLYVTNLQIFDNSKQYS</sequence>
<dbReference type="EMBL" id="AMCI01000770">
    <property type="protein sequence ID" value="EJX07891.1"/>
    <property type="molecule type" value="Genomic_DNA"/>
</dbReference>
<evidence type="ECO:0000313" key="2">
    <source>
        <dbReference type="EMBL" id="EJX07891.1"/>
    </source>
</evidence>
<organism evidence="2">
    <name type="scientific">gut metagenome</name>
    <dbReference type="NCBI Taxonomy" id="749906"/>
    <lineage>
        <taxon>unclassified sequences</taxon>
        <taxon>metagenomes</taxon>
        <taxon>organismal metagenomes</taxon>
    </lineage>
</organism>
<protein>
    <submittedName>
        <fullName evidence="2">Uncharacterized protein</fullName>
    </submittedName>
</protein>
<evidence type="ECO:0000256" key="1">
    <source>
        <dbReference type="SAM" id="Phobius"/>
    </source>
</evidence>
<keyword evidence="1" id="KW-0812">Transmembrane</keyword>